<sequence length="663" mass="74415">MDTKSSKPLFSNGRAAGAHSQKTQNASSYRGFVVQGLPFLSVRPRPPGGLQNPYQGIDRRGRSDHPVRSSSDRSSGVAGQPGVAGERRQQRTFSEQKANSTSQPEADLAEEAAANNARTASTIEKAEEGEGGAGGRRVGGAAMASAAAVFPDGRRWCKGGSSSSSPVTTAIFLFFFVVVVGVLVSARWITTTSHLSITNLDEWRTKTAILTSTQATSIPGTPTAPPPPRRAYSISCSSPPLRRDPAVPKNISQTLYLALSSRPACARVPEPQPLPPTTTNSSCPAYFRFIHEDLHPWRAAGGITRRMLERARDTANFRLVVLRGRAYVERIAPAFQTRDLFTIWGILQLLRRYPGRVPDLDLMFDCVDWPVVQADRYQGENATAMPPLFRYCGDDETLDVVFPDWSFWGWPEINIKPWDALQKDLDIGNKRVKWVDREPYAYWKGNPDVATKRKELDWIKESKAGYKQSDLASQCTHRYKIYIEGSAWSVSEKYILACNSMTLVVTPKYYDFFSRVLMPTQHYWPVRDDNKCSSIKHAVDWGNSNKKKAQKIGKQASNFIQQELSMDYIYDYMFHLLTEYAKLLRFKPTKPPEAIEICPELLACQAIGRERKFMEDSMVKSANDAGPCDLPPPFSPEEFKELQQRKEKSMKQVETWQQKASQT</sequence>
<feature type="region of interest" description="Disordered" evidence="1">
    <location>
        <begin position="211"/>
        <end position="232"/>
    </location>
</feature>
<feature type="compositionally biased region" description="Basic and acidic residues" evidence="1">
    <location>
        <begin position="637"/>
        <end position="651"/>
    </location>
</feature>
<organism evidence="4 5">
    <name type="scientific">Oryza rufipogon</name>
    <name type="common">Brownbeard rice</name>
    <name type="synonym">Asian wild rice</name>
    <dbReference type="NCBI Taxonomy" id="4529"/>
    <lineage>
        <taxon>Eukaryota</taxon>
        <taxon>Viridiplantae</taxon>
        <taxon>Streptophyta</taxon>
        <taxon>Embryophyta</taxon>
        <taxon>Tracheophyta</taxon>
        <taxon>Spermatophyta</taxon>
        <taxon>Magnoliopsida</taxon>
        <taxon>Liliopsida</taxon>
        <taxon>Poales</taxon>
        <taxon>Poaceae</taxon>
        <taxon>BOP clade</taxon>
        <taxon>Oryzoideae</taxon>
        <taxon>Oryzeae</taxon>
        <taxon>Oryzinae</taxon>
        <taxon>Oryza</taxon>
    </lineage>
</organism>
<keyword evidence="5" id="KW-1185">Reference proteome</keyword>
<protein>
    <recommendedName>
        <fullName evidence="3">Glycosyl transferase CAP10 domain-containing protein</fullName>
    </recommendedName>
</protein>
<feature type="transmembrane region" description="Helical" evidence="2">
    <location>
        <begin position="170"/>
        <end position="189"/>
    </location>
</feature>
<accession>A0A0E0NID4</accession>
<name>A0A0E0NID4_ORYRU</name>
<evidence type="ECO:0000259" key="3">
    <source>
        <dbReference type="SMART" id="SM00672"/>
    </source>
</evidence>
<dbReference type="Proteomes" id="UP000008022">
    <property type="component" value="Unassembled WGS sequence"/>
</dbReference>
<feature type="compositionally biased region" description="Polar residues" evidence="1">
    <location>
        <begin position="211"/>
        <end position="220"/>
    </location>
</feature>
<dbReference type="EnsemblPlants" id="ORUFI02G27050.1">
    <property type="protein sequence ID" value="ORUFI02G27050.1"/>
    <property type="gene ID" value="ORUFI02G27050"/>
</dbReference>
<dbReference type="InterPro" id="IPR051091">
    <property type="entry name" value="O-Glucosyltr/Glycosyltrsf_90"/>
</dbReference>
<dbReference type="eggNOG" id="KOG2458">
    <property type="taxonomic scope" value="Eukaryota"/>
</dbReference>
<dbReference type="PANTHER" id="PTHR12203:SF106">
    <property type="entry name" value="OS02G0642700 PROTEIN"/>
    <property type="match status" value="1"/>
</dbReference>
<evidence type="ECO:0000256" key="2">
    <source>
        <dbReference type="SAM" id="Phobius"/>
    </source>
</evidence>
<keyword evidence="2" id="KW-0472">Membrane</keyword>
<dbReference type="Pfam" id="PF05686">
    <property type="entry name" value="Glyco_transf_90"/>
    <property type="match status" value="1"/>
</dbReference>
<dbReference type="PANTHER" id="PTHR12203">
    <property type="entry name" value="KDEL LYS-ASP-GLU-LEU CONTAINING - RELATED"/>
    <property type="match status" value="1"/>
</dbReference>
<evidence type="ECO:0000256" key="1">
    <source>
        <dbReference type="SAM" id="MobiDB-lite"/>
    </source>
</evidence>
<dbReference type="InterPro" id="IPR006598">
    <property type="entry name" value="CAP10"/>
</dbReference>
<reference evidence="4" key="2">
    <citation type="submission" date="2015-06" db="UniProtKB">
        <authorList>
            <consortium name="EnsemblPlants"/>
        </authorList>
    </citation>
    <scope>IDENTIFICATION</scope>
</reference>
<feature type="compositionally biased region" description="Polar residues" evidence="1">
    <location>
        <begin position="652"/>
        <end position="663"/>
    </location>
</feature>
<dbReference type="Gramene" id="ORUFI02G27050.1">
    <property type="protein sequence ID" value="ORUFI02G27050.1"/>
    <property type="gene ID" value="ORUFI02G27050"/>
</dbReference>
<evidence type="ECO:0000313" key="5">
    <source>
        <dbReference type="Proteomes" id="UP000008022"/>
    </source>
</evidence>
<proteinExistence type="predicted"/>
<keyword evidence="2" id="KW-1133">Transmembrane helix</keyword>
<dbReference type="SMART" id="SM00672">
    <property type="entry name" value="CAP10"/>
    <property type="match status" value="1"/>
</dbReference>
<keyword evidence="2" id="KW-0812">Transmembrane</keyword>
<feature type="compositionally biased region" description="Polar residues" evidence="1">
    <location>
        <begin position="91"/>
        <end position="104"/>
    </location>
</feature>
<reference evidence="5" key="1">
    <citation type="submission" date="2013-06" db="EMBL/GenBank/DDBJ databases">
        <authorList>
            <person name="Zhao Q."/>
        </authorList>
    </citation>
    <scope>NUCLEOTIDE SEQUENCE</scope>
    <source>
        <strain evidence="5">cv. W1943</strain>
    </source>
</reference>
<feature type="region of interest" description="Disordered" evidence="1">
    <location>
        <begin position="1"/>
        <end position="138"/>
    </location>
</feature>
<feature type="domain" description="Glycosyl transferase CAP10" evidence="3">
    <location>
        <begin position="356"/>
        <end position="587"/>
    </location>
</feature>
<dbReference type="AlphaFoldDB" id="A0A0E0NID4"/>
<feature type="compositionally biased region" description="Basic and acidic residues" evidence="1">
    <location>
        <begin position="57"/>
        <end position="71"/>
    </location>
</feature>
<feature type="region of interest" description="Disordered" evidence="1">
    <location>
        <begin position="621"/>
        <end position="663"/>
    </location>
</feature>
<dbReference type="HOGENOM" id="CLU_027109_2_1_1"/>
<evidence type="ECO:0000313" key="4">
    <source>
        <dbReference type="EnsemblPlants" id="ORUFI02G27050.1"/>
    </source>
</evidence>